<dbReference type="Proteomes" id="UP001302349">
    <property type="component" value="Chromosome"/>
</dbReference>
<keyword evidence="2" id="KW-1185">Reference proteome</keyword>
<evidence type="ECO:0000313" key="2">
    <source>
        <dbReference type="Proteomes" id="UP001302349"/>
    </source>
</evidence>
<dbReference type="Gene3D" id="2.60.450.10">
    <property type="entry name" value="Lipopolysaccharide (LPS) transport protein A like domain"/>
    <property type="match status" value="1"/>
</dbReference>
<dbReference type="PROSITE" id="PS51257">
    <property type="entry name" value="PROKAR_LIPOPROTEIN"/>
    <property type="match status" value="1"/>
</dbReference>
<organism evidence="1 2">
    <name type="scientific">Imperialibacter roseus</name>
    <dbReference type="NCBI Taxonomy" id="1324217"/>
    <lineage>
        <taxon>Bacteria</taxon>
        <taxon>Pseudomonadati</taxon>
        <taxon>Bacteroidota</taxon>
        <taxon>Cytophagia</taxon>
        <taxon>Cytophagales</taxon>
        <taxon>Flammeovirgaceae</taxon>
        <taxon>Imperialibacter</taxon>
    </lineage>
</organism>
<dbReference type="RefSeq" id="WP_317488627.1">
    <property type="nucleotide sequence ID" value="NZ_CP136051.1"/>
</dbReference>
<gene>
    <name evidence="1" type="primary">lptC</name>
    <name evidence="1" type="ORF">RT717_22650</name>
</gene>
<name>A0ABZ0INX1_9BACT</name>
<reference evidence="1 2" key="1">
    <citation type="journal article" date="2023" name="Microbiol. Resour. Announc.">
        <title>Complete Genome Sequence of Imperialibacter roseus strain P4T.</title>
        <authorList>
            <person name="Tizabi D.R."/>
            <person name="Bachvaroff T."/>
            <person name="Hill R.T."/>
        </authorList>
    </citation>
    <scope>NUCLEOTIDE SEQUENCE [LARGE SCALE GENOMIC DNA]</scope>
    <source>
        <strain evidence="1 2">P4T</strain>
    </source>
</reference>
<evidence type="ECO:0000313" key="1">
    <source>
        <dbReference type="EMBL" id="WOK05879.1"/>
    </source>
</evidence>
<dbReference type="NCBIfam" id="TIGR04409">
    <property type="entry name" value="LptC_YrbK"/>
    <property type="match status" value="1"/>
</dbReference>
<dbReference type="Pfam" id="PF06835">
    <property type="entry name" value="LptC"/>
    <property type="match status" value="1"/>
</dbReference>
<dbReference type="InterPro" id="IPR026265">
    <property type="entry name" value="LptC"/>
</dbReference>
<dbReference type="InterPro" id="IPR010664">
    <property type="entry name" value="LipoPS_assembly_LptC-rel"/>
</dbReference>
<sequence length="177" mass="20109">MRVCLGYLISFALLIFSCEKKEDMSDMPLYEGPVMEIKDVVTLFSDSAKVRVRLEAPTQFEFENGDREFPDGVYIEFFEKDGTKSSTLRADRGEKNAKENLYKAEGNVVVISLLDGDELNTEELYWTPIKEEIFTDKFVTIRSEGEIHTGEGMTARQDFSSYSITKPTGTLTIDDPQ</sequence>
<dbReference type="EMBL" id="CP136051">
    <property type="protein sequence ID" value="WOK05879.1"/>
    <property type="molecule type" value="Genomic_DNA"/>
</dbReference>
<proteinExistence type="predicted"/>
<protein>
    <submittedName>
        <fullName evidence="1">LPS export ABC transporter periplasmic protein LptC</fullName>
    </submittedName>
</protein>
<accession>A0ABZ0INX1</accession>